<accession>A0A6I3KMZ7</accession>
<keyword evidence="1" id="KW-0805">Transcription regulation</keyword>
<proteinExistence type="predicted"/>
<evidence type="ECO:0000256" key="4">
    <source>
        <dbReference type="SAM" id="MobiDB-lite"/>
    </source>
</evidence>
<reference evidence="6 7" key="1">
    <citation type="submission" date="2019-11" db="EMBL/GenBank/DDBJ databases">
        <title>Identification of a novel strain.</title>
        <authorList>
            <person name="Xu Q."/>
            <person name="Wang G."/>
        </authorList>
    </citation>
    <scope>NUCLEOTIDE SEQUENCE [LARGE SCALE GENOMIC DNA]</scope>
    <source>
        <strain evidence="7">xq</strain>
    </source>
</reference>
<organism evidence="6 7">
    <name type="scientific">Hyphomicrobium album</name>
    <dbReference type="NCBI Taxonomy" id="2665159"/>
    <lineage>
        <taxon>Bacteria</taxon>
        <taxon>Pseudomonadati</taxon>
        <taxon>Pseudomonadota</taxon>
        <taxon>Alphaproteobacteria</taxon>
        <taxon>Hyphomicrobiales</taxon>
        <taxon>Hyphomicrobiaceae</taxon>
        <taxon>Hyphomicrobium</taxon>
    </lineage>
</organism>
<dbReference type="AlphaFoldDB" id="A0A6I3KMZ7"/>
<keyword evidence="7" id="KW-1185">Reference proteome</keyword>
<evidence type="ECO:0000313" key="6">
    <source>
        <dbReference type="EMBL" id="MTD95688.1"/>
    </source>
</evidence>
<protein>
    <submittedName>
        <fullName evidence="6">MarR family transcriptional regulator</fullName>
    </submittedName>
</protein>
<keyword evidence="2" id="KW-0238">DNA-binding</keyword>
<evidence type="ECO:0000256" key="1">
    <source>
        <dbReference type="ARBA" id="ARBA00023015"/>
    </source>
</evidence>
<dbReference type="InterPro" id="IPR000835">
    <property type="entry name" value="HTH_MarR-typ"/>
</dbReference>
<dbReference type="InterPro" id="IPR036390">
    <property type="entry name" value="WH_DNA-bd_sf"/>
</dbReference>
<evidence type="ECO:0000259" key="5">
    <source>
        <dbReference type="PROSITE" id="PS50995"/>
    </source>
</evidence>
<evidence type="ECO:0000256" key="2">
    <source>
        <dbReference type="ARBA" id="ARBA00023125"/>
    </source>
</evidence>
<dbReference type="PROSITE" id="PS50995">
    <property type="entry name" value="HTH_MARR_2"/>
    <property type="match status" value="1"/>
</dbReference>
<dbReference type="SMART" id="SM00347">
    <property type="entry name" value="HTH_MARR"/>
    <property type="match status" value="1"/>
</dbReference>
<dbReference type="EMBL" id="WMBQ01000002">
    <property type="protein sequence ID" value="MTD95688.1"/>
    <property type="molecule type" value="Genomic_DNA"/>
</dbReference>
<dbReference type="InterPro" id="IPR023187">
    <property type="entry name" value="Tscrpt_reg_MarR-type_CS"/>
</dbReference>
<dbReference type="SUPFAM" id="SSF46785">
    <property type="entry name" value="Winged helix' DNA-binding domain"/>
    <property type="match status" value="1"/>
</dbReference>
<keyword evidence="3" id="KW-0804">Transcription</keyword>
<dbReference type="Gene3D" id="1.10.10.10">
    <property type="entry name" value="Winged helix-like DNA-binding domain superfamily/Winged helix DNA-binding domain"/>
    <property type="match status" value="1"/>
</dbReference>
<dbReference type="InterPro" id="IPR039422">
    <property type="entry name" value="MarR/SlyA-like"/>
</dbReference>
<feature type="region of interest" description="Disordered" evidence="4">
    <location>
        <begin position="1"/>
        <end position="36"/>
    </location>
</feature>
<feature type="compositionally biased region" description="Polar residues" evidence="4">
    <location>
        <begin position="16"/>
        <end position="28"/>
    </location>
</feature>
<dbReference type="RefSeq" id="WP_154740204.1">
    <property type="nucleotide sequence ID" value="NZ_WMBQ01000002.1"/>
</dbReference>
<dbReference type="GO" id="GO:0003677">
    <property type="term" value="F:DNA binding"/>
    <property type="evidence" value="ECO:0007669"/>
    <property type="project" value="UniProtKB-KW"/>
</dbReference>
<dbReference type="PANTHER" id="PTHR33164:SF44">
    <property type="entry name" value="TRANSCRIPTIONAL REGULATORY PROTEIN"/>
    <property type="match status" value="1"/>
</dbReference>
<dbReference type="PANTHER" id="PTHR33164">
    <property type="entry name" value="TRANSCRIPTIONAL REGULATOR, MARR FAMILY"/>
    <property type="match status" value="1"/>
</dbReference>
<feature type="domain" description="HTH marR-type" evidence="5">
    <location>
        <begin position="37"/>
        <end position="191"/>
    </location>
</feature>
<dbReference type="GO" id="GO:0003700">
    <property type="term" value="F:DNA-binding transcription factor activity"/>
    <property type="evidence" value="ECO:0007669"/>
    <property type="project" value="InterPro"/>
</dbReference>
<dbReference type="Proteomes" id="UP000440694">
    <property type="component" value="Unassembled WGS sequence"/>
</dbReference>
<sequence>MTDITSDSVAGRRMSRSSAAQSTTNGASRPQPEDGPQTDLVACVELLFFAYRDFTGGPDAVLEEYGFGRAHHRVLHFVHRNPGLRVADLLDILKITKQSLARVLKQLIDKGFIMQRAGNDDRRERRLFVTAKGGRLADKLSIQQIKHIEAALAKAGPGAAEFARRFLFAMITESDRPRVEALVKLASETRA</sequence>
<comment type="caution">
    <text evidence="6">The sequence shown here is derived from an EMBL/GenBank/DDBJ whole genome shotgun (WGS) entry which is preliminary data.</text>
</comment>
<dbReference type="PRINTS" id="PR00598">
    <property type="entry name" value="HTHMARR"/>
</dbReference>
<gene>
    <name evidence="6" type="ORF">GIW81_15215</name>
</gene>
<dbReference type="InterPro" id="IPR036388">
    <property type="entry name" value="WH-like_DNA-bd_sf"/>
</dbReference>
<dbReference type="Pfam" id="PF12802">
    <property type="entry name" value="MarR_2"/>
    <property type="match status" value="1"/>
</dbReference>
<name>A0A6I3KMZ7_9HYPH</name>
<dbReference type="PROSITE" id="PS01117">
    <property type="entry name" value="HTH_MARR_1"/>
    <property type="match status" value="1"/>
</dbReference>
<evidence type="ECO:0000313" key="7">
    <source>
        <dbReference type="Proteomes" id="UP000440694"/>
    </source>
</evidence>
<evidence type="ECO:0000256" key="3">
    <source>
        <dbReference type="ARBA" id="ARBA00023163"/>
    </source>
</evidence>
<dbReference type="GO" id="GO:0006950">
    <property type="term" value="P:response to stress"/>
    <property type="evidence" value="ECO:0007669"/>
    <property type="project" value="TreeGrafter"/>
</dbReference>